<dbReference type="PANTHER" id="PTHR36693:SF1">
    <property type="entry name" value="GH02722P"/>
    <property type="match status" value="1"/>
</dbReference>
<gene>
    <name evidence="1" type="ORF">CALMAC_LOCUS10960</name>
</gene>
<dbReference type="OrthoDB" id="121932at2759"/>
<dbReference type="Pfam" id="PF16065">
    <property type="entry name" value="DUF4807"/>
    <property type="match status" value="1"/>
</dbReference>
<evidence type="ECO:0000313" key="2">
    <source>
        <dbReference type="Proteomes" id="UP000410492"/>
    </source>
</evidence>
<dbReference type="AlphaFoldDB" id="A0A653CQ78"/>
<evidence type="ECO:0000313" key="1">
    <source>
        <dbReference type="EMBL" id="VEN50070.1"/>
    </source>
</evidence>
<protein>
    <submittedName>
        <fullName evidence="1">Uncharacterized protein</fullName>
    </submittedName>
</protein>
<reference evidence="1 2" key="1">
    <citation type="submission" date="2019-01" db="EMBL/GenBank/DDBJ databases">
        <authorList>
            <person name="Sayadi A."/>
        </authorList>
    </citation>
    <scope>NUCLEOTIDE SEQUENCE [LARGE SCALE GENOMIC DNA]</scope>
</reference>
<name>A0A653CQ78_CALMS</name>
<accession>A0A653CQ78</accession>
<organism evidence="1 2">
    <name type="scientific">Callosobruchus maculatus</name>
    <name type="common">Southern cowpea weevil</name>
    <name type="synonym">Pulse bruchid</name>
    <dbReference type="NCBI Taxonomy" id="64391"/>
    <lineage>
        <taxon>Eukaryota</taxon>
        <taxon>Metazoa</taxon>
        <taxon>Ecdysozoa</taxon>
        <taxon>Arthropoda</taxon>
        <taxon>Hexapoda</taxon>
        <taxon>Insecta</taxon>
        <taxon>Pterygota</taxon>
        <taxon>Neoptera</taxon>
        <taxon>Endopterygota</taxon>
        <taxon>Coleoptera</taxon>
        <taxon>Polyphaga</taxon>
        <taxon>Cucujiformia</taxon>
        <taxon>Chrysomeloidea</taxon>
        <taxon>Chrysomelidae</taxon>
        <taxon>Bruchinae</taxon>
        <taxon>Bruchini</taxon>
        <taxon>Callosobruchus</taxon>
    </lineage>
</organism>
<keyword evidence="2" id="KW-1185">Reference proteome</keyword>
<sequence length="275" mass="32125">MIEGLCYFNNEGLSDITSLLFSELLAVYHKKSMEICLRIYVYDGDYYHGKYITNTQGLATYDPIKWDKKQGKRVGLKKRVVKLDCAFVHYLISEICISTFYRLHFINRWTDALYKSLVIILKSTECDLIDYNWNERVYDMVREKCELDHALSWLSTLGGAFSALGDYFPSCAEIAGKISINQFKLALRLGDPTIAARCRLFLALSLIQKKRFHLARRIIYSEFQKARNSVVVDNKLLNMCRGIWAKLQYEYKVYSESKYRIKNVLADKITYNLNK</sequence>
<proteinExistence type="predicted"/>
<dbReference type="EMBL" id="CAACVG010008500">
    <property type="protein sequence ID" value="VEN50070.1"/>
    <property type="molecule type" value="Genomic_DNA"/>
</dbReference>
<dbReference type="Proteomes" id="UP000410492">
    <property type="component" value="Unassembled WGS sequence"/>
</dbReference>
<dbReference type="InterPro" id="IPR032072">
    <property type="entry name" value="DUF4807"/>
</dbReference>
<dbReference type="PANTHER" id="PTHR36693">
    <property type="entry name" value="GH02722P"/>
    <property type="match status" value="1"/>
</dbReference>